<dbReference type="PATRIC" id="fig|1330534.3.peg.963"/>
<dbReference type="AlphaFoldDB" id="U4R3Z1"/>
<evidence type="ECO:0000313" key="1">
    <source>
        <dbReference type="EMBL" id="EPR13214.1"/>
    </source>
</evidence>
<evidence type="ECO:0008006" key="3">
    <source>
        <dbReference type="Google" id="ProtNLM"/>
    </source>
</evidence>
<accession>U4R3Z1</accession>
<dbReference type="STRING" id="1330534.L323_04795"/>
<sequence length="193" mass="21417">MNFLKRKQIIVLSLVLMLLVAGYLQYNYNKSSQYSEDDSAQIGDAVYVDNQDASDKGNIDTAAAGDEEKTATASKEANNFFAQAKMDRDVTRDKDIETMKGVYEDDMASKDAKSKAYEKMMKIVETSQKEANIETLIKEKGFNDVVALFSDDGSVDVVVKAPAISKADWAKIADIVARQGNVPFDKIIIKNMF</sequence>
<protein>
    <recommendedName>
        <fullName evidence="3">Stage III sporulation protein AH</fullName>
    </recommendedName>
</protein>
<dbReference type="InterPro" id="IPR024232">
    <property type="entry name" value="SpoIIIAH"/>
</dbReference>
<gene>
    <name evidence="1" type="ORF">L323_04795</name>
</gene>
<dbReference type="RefSeq" id="WP_020814560.1">
    <property type="nucleotide sequence ID" value="NZ_ATAY01000020.1"/>
</dbReference>
<name>U4R3Z1_9FIRM</name>
<reference evidence="1 2" key="1">
    <citation type="journal article" date="2013" name="Genome Announc.">
        <title>Draft Genome Sequence of the Cellulolytic Bacterium Clostridium papyrosolvens C7 (ATCC 700395).</title>
        <authorList>
            <person name="Zepeda V."/>
            <person name="Dassa B."/>
            <person name="Borovok I."/>
            <person name="Lamed R."/>
            <person name="Bayer E.A."/>
            <person name="Cate J.H."/>
        </authorList>
    </citation>
    <scope>NUCLEOTIDE SEQUENCE [LARGE SCALE GENOMIC DNA]</scope>
    <source>
        <strain evidence="1 2">C7</strain>
    </source>
</reference>
<dbReference type="Proteomes" id="UP000016860">
    <property type="component" value="Unassembled WGS sequence"/>
</dbReference>
<dbReference type="OrthoDB" id="1707181at2"/>
<dbReference type="InterPro" id="IPR038503">
    <property type="entry name" value="SpoIIIAH_sf"/>
</dbReference>
<organism evidence="1 2">
    <name type="scientific">Ruminiclostridium papyrosolvens C7</name>
    <dbReference type="NCBI Taxonomy" id="1330534"/>
    <lineage>
        <taxon>Bacteria</taxon>
        <taxon>Bacillati</taxon>
        <taxon>Bacillota</taxon>
        <taxon>Clostridia</taxon>
        <taxon>Eubacteriales</taxon>
        <taxon>Oscillospiraceae</taxon>
        <taxon>Ruminiclostridium</taxon>
    </lineage>
</organism>
<dbReference type="Gene3D" id="1.10.287.4300">
    <property type="entry name" value="Stage III sporulation protein AH-like"/>
    <property type="match status" value="1"/>
</dbReference>
<dbReference type="EMBL" id="ATAY01000020">
    <property type="protein sequence ID" value="EPR13214.1"/>
    <property type="molecule type" value="Genomic_DNA"/>
</dbReference>
<dbReference type="Pfam" id="PF12685">
    <property type="entry name" value="SpoIIIAH"/>
    <property type="match status" value="1"/>
</dbReference>
<comment type="caution">
    <text evidence="1">The sequence shown here is derived from an EMBL/GenBank/DDBJ whole genome shotgun (WGS) entry which is preliminary data.</text>
</comment>
<evidence type="ECO:0000313" key="2">
    <source>
        <dbReference type="Proteomes" id="UP000016860"/>
    </source>
</evidence>
<proteinExistence type="predicted"/>